<dbReference type="PANTHER" id="PTHR46771">
    <property type="entry name" value="DETERIN"/>
    <property type="match status" value="1"/>
</dbReference>
<feature type="compositionally biased region" description="Polar residues" evidence="3">
    <location>
        <begin position="303"/>
        <end position="320"/>
    </location>
</feature>
<dbReference type="SUPFAM" id="SSF57924">
    <property type="entry name" value="Inhibitor of apoptosis (IAP) repeat"/>
    <property type="match status" value="2"/>
</dbReference>
<feature type="compositionally biased region" description="Polar residues" evidence="3">
    <location>
        <begin position="928"/>
        <end position="944"/>
    </location>
</feature>
<evidence type="ECO:0008006" key="6">
    <source>
        <dbReference type="Google" id="ProtNLM"/>
    </source>
</evidence>
<keyword evidence="2" id="KW-0862">Zinc</keyword>
<gene>
    <name evidence="4" type="ORF">METBISCDRAFT_22550</name>
</gene>
<dbReference type="InterPro" id="IPR051190">
    <property type="entry name" value="Baculoviral_IAP"/>
</dbReference>
<evidence type="ECO:0000313" key="4">
    <source>
        <dbReference type="EMBL" id="RKP31234.1"/>
    </source>
</evidence>
<keyword evidence="5" id="KW-1185">Reference proteome</keyword>
<dbReference type="InterPro" id="IPR001370">
    <property type="entry name" value="BIR_rpt"/>
</dbReference>
<feature type="compositionally biased region" description="Polar residues" evidence="3">
    <location>
        <begin position="823"/>
        <end position="839"/>
    </location>
</feature>
<name>A0A4P9ZE41_9ASCO</name>
<reference evidence="5" key="1">
    <citation type="journal article" date="2018" name="Nat. Microbiol.">
        <title>Leveraging single-cell genomics to expand the fungal tree of life.</title>
        <authorList>
            <person name="Ahrendt S.R."/>
            <person name="Quandt C.A."/>
            <person name="Ciobanu D."/>
            <person name="Clum A."/>
            <person name="Salamov A."/>
            <person name="Andreopoulos B."/>
            <person name="Cheng J.F."/>
            <person name="Woyke T."/>
            <person name="Pelin A."/>
            <person name="Henrissat B."/>
            <person name="Reynolds N.K."/>
            <person name="Benny G.L."/>
            <person name="Smith M.E."/>
            <person name="James T.Y."/>
            <person name="Grigoriev I.V."/>
        </authorList>
    </citation>
    <scope>NUCLEOTIDE SEQUENCE [LARGE SCALE GENOMIC DNA]</scope>
    <source>
        <strain evidence="5">Baker2002</strain>
    </source>
</reference>
<dbReference type="PROSITE" id="PS50143">
    <property type="entry name" value="BIR_REPEAT_2"/>
    <property type="match status" value="2"/>
</dbReference>
<dbReference type="PANTHER" id="PTHR46771:SF5">
    <property type="entry name" value="DETERIN"/>
    <property type="match status" value="1"/>
</dbReference>
<feature type="compositionally biased region" description="Basic and acidic residues" evidence="3">
    <location>
        <begin position="647"/>
        <end position="666"/>
    </location>
</feature>
<dbReference type="SMART" id="SM00238">
    <property type="entry name" value="BIR"/>
    <property type="match status" value="1"/>
</dbReference>
<feature type="compositionally biased region" description="Polar residues" evidence="3">
    <location>
        <begin position="904"/>
        <end position="919"/>
    </location>
</feature>
<dbReference type="Gene3D" id="1.10.1170.10">
    <property type="entry name" value="Inhibitor Of Apoptosis Protein (2mihbC-IAP-1), Chain A"/>
    <property type="match status" value="2"/>
</dbReference>
<feature type="compositionally biased region" description="Polar residues" evidence="3">
    <location>
        <begin position="368"/>
        <end position="388"/>
    </location>
</feature>
<protein>
    <recommendedName>
        <fullName evidence="6">BIR-domain-containing protein</fullName>
    </recommendedName>
</protein>
<feature type="compositionally biased region" description="Acidic residues" evidence="3">
    <location>
        <begin position="340"/>
        <end position="356"/>
    </location>
</feature>
<feature type="compositionally biased region" description="Polar residues" evidence="3">
    <location>
        <begin position="261"/>
        <end position="282"/>
    </location>
</feature>
<dbReference type="OrthoDB" id="4096987at2759"/>
<evidence type="ECO:0000256" key="2">
    <source>
        <dbReference type="ARBA" id="ARBA00022833"/>
    </source>
</evidence>
<evidence type="ECO:0000256" key="1">
    <source>
        <dbReference type="ARBA" id="ARBA00022723"/>
    </source>
</evidence>
<dbReference type="Proteomes" id="UP000268321">
    <property type="component" value="Unassembled WGS sequence"/>
</dbReference>
<dbReference type="AlphaFoldDB" id="A0A4P9ZE41"/>
<feature type="compositionally biased region" description="Basic and acidic residues" evidence="3">
    <location>
        <begin position="291"/>
        <end position="302"/>
    </location>
</feature>
<dbReference type="CDD" id="cd00022">
    <property type="entry name" value="BIR"/>
    <property type="match status" value="1"/>
</dbReference>
<feature type="compositionally biased region" description="Basic and acidic residues" evidence="3">
    <location>
        <begin position="808"/>
        <end position="821"/>
    </location>
</feature>
<dbReference type="Pfam" id="PF00653">
    <property type="entry name" value="BIR"/>
    <property type="match status" value="2"/>
</dbReference>
<keyword evidence="1" id="KW-0479">Metal-binding</keyword>
<feature type="region of interest" description="Disordered" evidence="3">
    <location>
        <begin position="242"/>
        <end position="418"/>
    </location>
</feature>
<feature type="region of interest" description="Disordered" evidence="3">
    <location>
        <begin position="632"/>
        <end position="679"/>
    </location>
</feature>
<feature type="region of interest" description="Disordered" evidence="3">
    <location>
        <begin position="808"/>
        <end position="947"/>
    </location>
</feature>
<proteinExistence type="predicted"/>
<dbReference type="GO" id="GO:0046872">
    <property type="term" value="F:metal ion binding"/>
    <property type="evidence" value="ECO:0007669"/>
    <property type="project" value="UniProtKB-KW"/>
</dbReference>
<sequence length="1113" mass="123888">MADSGFYYTPTQAHLDRVTCFWCNKKEYGFHEVEYISEFHCRNNLHCAFSLINMWLAKFVKESNKSTFWQRIGPHVGPVVSDPLSEDSCTLREATFKDLWKFDSHNTQTRVTSRGLAEAGFYYSPVEVNDDRVICMYCDCPLSDWDLADDPLKEHYENSFEYCYFLEKHRATAGTVVKQIELIEKSDNDIALKRVSNASQKLADASTVKSVVSSPKTAKTDEPADAFDFSIEELQNHEQGTIFEGKELLPRRFTRKKKQNRIQSRDSSQLATRQASIEQSSMPRRLSPRRTVKEEIESEKGRSNSSESNEASGPETTAQSEIKEQPESDQAASDNAIGDEASDSDASDDEPSDDQASEIASLYESDSETLNGNDSDSTFNASNSSVPQKRSGPNKEETQTKTLKPLLSKSQFDDDGDFGLDMHDIERILNSPKKAKKVKVIQKKDGVSPSVSLYDDSNQNLGDYDEGNLSFMENHIKPAQLLQAGAKKIKVEGAVIPSVPMVESESSIREKGLAEKPNYILPTSEVSGLEILTPSVSSAKEADTRESDGTALTSNKEMCTSLKVDRKPQERSAVRDFLLQDFKVSEIAAENSKIESIVPTPNDTGVLDSFYDTRTDFAEDTGPKDNQVLEKTQDHQGFNKPLNIVSRDLDPRQSHMEDSCKDENQRRKTTPSEPKKGREIPVQFSHDDITTDSIVLENSHFKLSKDRISQKLEGGSLNPEPFLTMDQFTKKPQPVTENVLSSFAAELSTQKVTSIEIGVDTTTESSSTTKVNSNHNLELSPSSYCYYQKDLEEMNSEFVEDLEPAEIDHQVSEPEESKPPEIDNTTNAEELKTFSSESTAETKVRSFEIQDDSLVLDDSASELRPVKASSVSPLKIAHNTRENAEGVGSEGPKSKTQDIENLDNDSLSKSVEQTTTSHTGHSEPVSRGPQTNTGENSKFSSFSGHSVGKTSFDEVPSKLVAILKEQPKCDASLPRLSFDNVDSSTPQKVSYAHSAVFPAQPSSSIPLEVVSKFRPISLEFASARVKALEDAIERMSEISNTKFELHNDAGGYLTEFIAAMPEKEENMSIQDWIQENSAACEQTVKSICDKIILRYLDEFENLIAHVENMATVD</sequence>
<accession>A0A4P9ZE41</accession>
<organism evidence="4 5">
    <name type="scientific">Metschnikowia bicuspidata</name>
    <dbReference type="NCBI Taxonomy" id="27322"/>
    <lineage>
        <taxon>Eukaryota</taxon>
        <taxon>Fungi</taxon>
        <taxon>Dikarya</taxon>
        <taxon>Ascomycota</taxon>
        <taxon>Saccharomycotina</taxon>
        <taxon>Pichiomycetes</taxon>
        <taxon>Metschnikowiaceae</taxon>
        <taxon>Metschnikowia</taxon>
    </lineage>
</organism>
<evidence type="ECO:0000256" key="3">
    <source>
        <dbReference type="SAM" id="MobiDB-lite"/>
    </source>
</evidence>
<dbReference type="EMBL" id="ML004444">
    <property type="protein sequence ID" value="RKP31234.1"/>
    <property type="molecule type" value="Genomic_DNA"/>
</dbReference>
<evidence type="ECO:0000313" key="5">
    <source>
        <dbReference type="Proteomes" id="UP000268321"/>
    </source>
</evidence>